<dbReference type="Proteomes" id="UP000187406">
    <property type="component" value="Unassembled WGS sequence"/>
</dbReference>
<keyword evidence="2" id="KW-1185">Reference proteome</keyword>
<dbReference type="InParanoid" id="A0A1Q3BEY1"/>
<reference evidence="2" key="1">
    <citation type="submission" date="2016-04" db="EMBL/GenBank/DDBJ databases">
        <title>Cephalotus genome sequencing.</title>
        <authorList>
            <person name="Fukushima K."/>
            <person name="Hasebe M."/>
            <person name="Fang X."/>
        </authorList>
    </citation>
    <scope>NUCLEOTIDE SEQUENCE [LARGE SCALE GENOMIC DNA]</scope>
    <source>
        <strain evidence="2">cv. St1</strain>
    </source>
</reference>
<dbReference type="PANTHER" id="PTHR36482:SF5">
    <property type="entry name" value="23 KDA JASMONATE-INDUCED PROTEIN-LIKE"/>
    <property type="match status" value="1"/>
</dbReference>
<dbReference type="Pfam" id="PF21230">
    <property type="entry name" value="Nakanori"/>
    <property type="match status" value="1"/>
</dbReference>
<evidence type="ECO:0000313" key="2">
    <source>
        <dbReference type="Proteomes" id="UP000187406"/>
    </source>
</evidence>
<sequence>MAANVFGNPVTDETLKAMSEYDGKQITRKDRAHVALNMKNAQDKAVNAQQYVENLSGQYGSGICTLCMIYNATGDMIELVEEHDWSGNVWKSPCPQIIANGQWGAFLHAECFDKGSFGTVVYRGMNEDDQDCDWMFAWYNPSSGPNLAYTEIREADHYANNKYWDYISGLVRKSNPTNKDTWKGCLSMVSIARADAALFEGLLTQADAIL</sequence>
<dbReference type="InterPro" id="IPR053085">
    <property type="entry name" value="Jasmonate-induced_protein"/>
</dbReference>
<proteinExistence type="predicted"/>
<name>A0A1Q3BEY1_CEPFO</name>
<dbReference type="InterPro" id="IPR049065">
    <property type="entry name" value="Nakanori"/>
</dbReference>
<protein>
    <recommendedName>
        <fullName evidence="3">23 kDa jasmonate-induced protein-like</fullName>
    </recommendedName>
</protein>
<dbReference type="Gene3D" id="2.60.270.50">
    <property type="match status" value="1"/>
</dbReference>
<accession>A0A1Q3BEY1</accession>
<evidence type="ECO:0000313" key="1">
    <source>
        <dbReference type="EMBL" id="GAV66392.1"/>
    </source>
</evidence>
<evidence type="ECO:0008006" key="3">
    <source>
        <dbReference type="Google" id="ProtNLM"/>
    </source>
</evidence>
<dbReference type="PANTHER" id="PTHR36482">
    <property type="entry name" value="OSJNBA0024J22.15 PROTEIN"/>
    <property type="match status" value="1"/>
</dbReference>
<dbReference type="EMBL" id="BDDD01000476">
    <property type="protein sequence ID" value="GAV66392.1"/>
    <property type="molecule type" value="Genomic_DNA"/>
</dbReference>
<dbReference type="STRING" id="3775.A0A1Q3BEY1"/>
<dbReference type="OrthoDB" id="1462144at2759"/>
<dbReference type="AlphaFoldDB" id="A0A1Q3BEY1"/>
<organism evidence="1 2">
    <name type="scientific">Cephalotus follicularis</name>
    <name type="common">Albany pitcher plant</name>
    <dbReference type="NCBI Taxonomy" id="3775"/>
    <lineage>
        <taxon>Eukaryota</taxon>
        <taxon>Viridiplantae</taxon>
        <taxon>Streptophyta</taxon>
        <taxon>Embryophyta</taxon>
        <taxon>Tracheophyta</taxon>
        <taxon>Spermatophyta</taxon>
        <taxon>Magnoliopsida</taxon>
        <taxon>eudicotyledons</taxon>
        <taxon>Gunneridae</taxon>
        <taxon>Pentapetalae</taxon>
        <taxon>rosids</taxon>
        <taxon>fabids</taxon>
        <taxon>Oxalidales</taxon>
        <taxon>Cephalotaceae</taxon>
        <taxon>Cephalotus</taxon>
    </lineage>
</organism>
<gene>
    <name evidence="1" type="ORF">CFOL_v3_09902</name>
</gene>
<comment type="caution">
    <text evidence="1">The sequence shown here is derived from an EMBL/GenBank/DDBJ whole genome shotgun (WGS) entry which is preliminary data.</text>
</comment>